<feature type="domain" description="PX" evidence="3">
    <location>
        <begin position="6"/>
        <end position="115"/>
    </location>
</feature>
<dbReference type="OMA" id="IASIKWT"/>
<name>A0A8I6S0W3_CIMLE</name>
<dbReference type="FunFam" id="3.30.1520.10:FF:000020">
    <property type="entry name" value="nischarin isoform X1"/>
    <property type="match status" value="1"/>
</dbReference>
<dbReference type="EnsemblMetazoa" id="XM_014398074.2">
    <property type="protein sequence ID" value="XP_014253560.1"/>
    <property type="gene ID" value="LOC106668906"/>
</dbReference>
<dbReference type="PANTHER" id="PTHR15454">
    <property type="entry name" value="NISCHARIN RELATED"/>
    <property type="match status" value="1"/>
</dbReference>
<dbReference type="GO" id="GO:0005737">
    <property type="term" value="C:cytoplasm"/>
    <property type="evidence" value="ECO:0007669"/>
    <property type="project" value="TreeGrafter"/>
</dbReference>
<dbReference type="InterPro" id="IPR032675">
    <property type="entry name" value="LRR_dom_sf"/>
</dbReference>
<keyword evidence="5" id="KW-1185">Reference proteome</keyword>
<dbReference type="GO" id="GO:0035091">
    <property type="term" value="F:phosphatidylinositol binding"/>
    <property type="evidence" value="ECO:0007669"/>
    <property type="project" value="InterPro"/>
</dbReference>
<dbReference type="SUPFAM" id="SSF64268">
    <property type="entry name" value="PX domain"/>
    <property type="match status" value="1"/>
</dbReference>
<dbReference type="Pfam" id="PF14580">
    <property type="entry name" value="LRR_9"/>
    <property type="match status" value="1"/>
</dbReference>
<evidence type="ECO:0000313" key="4">
    <source>
        <dbReference type="EnsemblMetazoa" id="XP_014253560.1"/>
    </source>
</evidence>
<dbReference type="InterPro" id="IPR001683">
    <property type="entry name" value="PX_dom"/>
</dbReference>
<dbReference type="Proteomes" id="UP000494040">
    <property type="component" value="Unassembled WGS sequence"/>
</dbReference>
<dbReference type="InterPro" id="IPR001611">
    <property type="entry name" value="Leu-rich_rpt"/>
</dbReference>
<reference evidence="4" key="1">
    <citation type="submission" date="2022-01" db="UniProtKB">
        <authorList>
            <consortium name="EnsemblMetazoa"/>
        </authorList>
    </citation>
    <scope>IDENTIFICATION</scope>
</reference>
<evidence type="ECO:0000313" key="5">
    <source>
        <dbReference type="Proteomes" id="UP000494040"/>
    </source>
</evidence>
<keyword evidence="2" id="KW-0677">Repeat</keyword>
<dbReference type="InterPro" id="IPR036871">
    <property type="entry name" value="PX_dom_sf"/>
</dbReference>
<dbReference type="RefSeq" id="XP_014253560.1">
    <property type="nucleotide sequence ID" value="XM_014398074.2"/>
</dbReference>
<dbReference type="PANTHER" id="PTHR15454:SF35">
    <property type="entry name" value="NISCHARIN"/>
    <property type="match status" value="1"/>
</dbReference>
<dbReference type="SMART" id="SM00312">
    <property type="entry name" value="PX"/>
    <property type="match status" value="1"/>
</dbReference>
<sequence length="458" mass="52503">MASCLLTHQKDWSIDIPRVEEKDGVTYYVINVRVGPVSWQVQHRYREFSALHATLVNDHGISKDILPPKKMINKNPNFIEKRRTDLENYLSSILSLLLLTLPKPLSYFLDFDKYDVIVILQKFMSNISNDSCYKLKPTDDYHFQLIQVHAISERLKLPCPPVNMVGFQHDFSVILDFCSNLHKVTISEVNSSVGSSNINKSMLYFELSSFKSLRKLVLNKIDPVNLIKAEDLRQKLEYITVIWCELKQICDILLCDTLHRSTITEANSWNKLVEADFSHNKIEIVDDSLKLLPNIESLSLSSNLIYQMPKIEGLDNLQRLYLSKNSISSFEGLNLKFSKLVFLDLSQNCIISLKGLECLCELQGINLGSNKIEHINELDHMTNLQKLEYIVLTGNPLSTVIDYRVKILEKFGERASKICLDNEQTTQQELDTVAVLHAIRFVKEGKSPKTSTFVSYAH</sequence>
<dbReference type="Gene3D" id="3.30.1520.10">
    <property type="entry name" value="Phox-like domain"/>
    <property type="match status" value="1"/>
</dbReference>
<organism evidence="4 5">
    <name type="scientific">Cimex lectularius</name>
    <name type="common">Bed bug</name>
    <name type="synonym">Acanthia lectularia</name>
    <dbReference type="NCBI Taxonomy" id="79782"/>
    <lineage>
        <taxon>Eukaryota</taxon>
        <taxon>Metazoa</taxon>
        <taxon>Ecdysozoa</taxon>
        <taxon>Arthropoda</taxon>
        <taxon>Hexapoda</taxon>
        <taxon>Insecta</taxon>
        <taxon>Pterygota</taxon>
        <taxon>Neoptera</taxon>
        <taxon>Paraneoptera</taxon>
        <taxon>Hemiptera</taxon>
        <taxon>Heteroptera</taxon>
        <taxon>Panheteroptera</taxon>
        <taxon>Cimicomorpha</taxon>
        <taxon>Cimicidae</taxon>
        <taxon>Cimex</taxon>
    </lineage>
</organism>
<dbReference type="Gene3D" id="3.80.10.10">
    <property type="entry name" value="Ribonuclease Inhibitor"/>
    <property type="match status" value="1"/>
</dbReference>
<dbReference type="PROSITE" id="PS50195">
    <property type="entry name" value="PX"/>
    <property type="match status" value="1"/>
</dbReference>
<dbReference type="KEGG" id="clec:106668906"/>
<evidence type="ECO:0000256" key="2">
    <source>
        <dbReference type="ARBA" id="ARBA00022737"/>
    </source>
</evidence>
<dbReference type="OrthoDB" id="430293at2759"/>
<dbReference type="AlphaFoldDB" id="A0A8I6S0W3"/>
<evidence type="ECO:0000259" key="3">
    <source>
        <dbReference type="PROSITE" id="PS50195"/>
    </source>
</evidence>
<dbReference type="SUPFAM" id="SSF52058">
    <property type="entry name" value="L domain-like"/>
    <property type="match status" value="1"/>
</dbReference>
<proteinExistence type="predicted"/>
<accession>A0A8I6S0W3</accession>
<keyword evidence="1" id="KW-0433">Leucine-rich repeat</keyword>
<dbReference type="Pfam" id="PF00787">
    <property type="entry name" value="PX"/>
    <property type="match status" value="1"/>
</dbReference>
<dbReference type="GeneID" id="106668906"/>
<evidence type="ECO:0000256" key="1">
    <source>
        <dbReference type="ARBA" id="ARBA00022614"/>
    </source>
</evidence>
<protein>
    <recommendedName>
        <fullName evidence="3">PX domain-containing protein</fullName>
    </recommendedName>
</protein>
<dbReference type="SMART" id="SM00365">
    <property type="entry name" value="LRR_SD22"/>
    <property type="match status" value="4"/>
</dbReference>
<dbReference type="PROSITE" id="PS51450">
    <property type="entry name" value="LRR"/>
    <property type="match status" value="4"/>
</dbReference>